<dbReference type="AlphaFoldDB" id="A0A0P6GDL4"/>
<organism evidence="2">
    <name type="scientific">Daphnia magna</name>
    <dbReference type="NCBI Taxonomy" id="35525"/>
    <lineage>
        <taxon>Eukaryota</taxon>
        <taxon>Metazoa</taxon>
        <taxon>Ecdysozoa</taxon>
        <taxon>Arthropoda</taxon>
        <taxon>Crustacea</taxon>
        <taxon>Branchiopoda</taxon>
        <taxon>Diplostraca</taxon>
        <taxon>Cladocera</taxon>
        <taxon>Anomopoda</taxon>
        <taxon>Daphniidae</taxon>
        <taxon>Daphnia</taxon>
    </lineage>
</organism>
<evidence type="ECO:0000313" key="1">
    <source>
        <dbReference type="EMBL" id="JAJ23772.1"/>
    </source>
</evidence>
<reference evidence="1" key="1">
    <citation type="submission" date="2015-10" db="EMBL/GenBank/DDBJ databases">
        <title>Daphnia magna gene sets from two clonal populations assembled and annotated with EvidentialGene.</title>
        <authorList>
            <person name="Gilbert D."/>
            <person name="Podicheti R."/>
            <person name="Orsini L."/>
            <person name="Colbourne J."/>
            <person name="Pfrender M."/>
        </authorList>
    </citation>
    <scope>NUCLEOTIDE SEQUENCE</scope>
</reference>
<reference evidence="1" key="3">
    <citation type="submission" date="2015-10" db="EMBL/GenBank/DDBJ databases">
        <authorList>
            <person name="Gilbert D.G."/>
        </authorList>
    </citation>
    <scope>NUCLEOTIDE SEQUENCE</scope>
</reference>
<accession>A0A0P6GDL4</accession>
<proteinExistence type="predicted"/>
<name>A0A0P6GDL4_9CRUS</name>
<dbReference type="EMBL" id="GDIQ01034794">
    <property type="protein sequence ID" value="JAN59943.1"/>
    <property type="molecule type" value="Transcribed_RNA"/>
</dbReference>
<protein>
    <submittedName>
        <fullName evidence="2">Uncharacterized protein</fullName>
    </submittedName>
</protein>
<dbReference type="EMBL" id="GDIP01199630">
    <property type="protein sequence ID" value="JAJ23772.1"/>
    <property type="molecule type" value="Transcribed_RNA"/>
</dbReference>
<reference evidence="2" key="2">
    <citation type="submission" date="2015-10" db="EMBL/GenBank/DDBJ databases">
        <title>EvidentialGene: Evidence-directed Construction of Complete mRNA Transcriptomes without Genomes.</title>
        <authorList>
            <person name="Gilbert D.G."/>
        </authorList>
    </citation>
    <scope>NUCLEOTIDE SEQUENCE</scope>
</reference>
<evidence type="ECO:0000313" key="2">
    <source>
        <dbReference type="EMBL" id="JAN59943.1"/>
    </source>
</evidence>
<sequence>MPMVLDATDPIFQTASYHFKHRLFWGFCLSLHCFQLVKPDKLIPTPMESNKSHD</sequence>